<dbReference type="GO" id="GO:0000786">
    <property type="term" value="C:nucleosome"/>
    <property type="evidence" value="ECO:0007669"/>
    <property type="project" value="InterPro"/>
</dbReference>
<evidence type="ECO:0000313" key="11">
    <source>
        <dbReference type="Proteomes" id="UP000053268"/>
    </source>
</evidence>
<proteinExistence type="inferred from homology"/>
<dbReference type="Gene3D" id="1.10.10.10">
    <property type="entry name" value="Winged helix-like DNA-binding domain superfamily/Winged helix DNA-binding domain"/>
    <property type="match status" value="1"/>
</dbReference>
<evidence type="ECO:0000256" key="1">
    <source>
        <dbReference type="ARBA" id="ARBA00002809"/>
    </source>
</evidence>
<evidence type="ECO:0000256" key="5">
    <source>
        <dbReference type="ARBA" id="ARBA00023125"/>
    </source>
</evidence>
<dbReference type="InterPro" id="IPR036388">
    <property type="entry name" value="WH-like_DNA-bd_sf"/>
</dbReference>
<dbReference type="Pfam" id="PF00538">
    <property type="entry name" value="Linker_histone"/>
    <property type="match status" value="1"/>
</dbReference>
<comment type="function">
    <text evidence="1">Histones H1 are necessary for the condensation of nucleosome chains into higher-order structures.</text>
</comment>
<evidence type="ECO:0000313" key="10">
    <source>
        <dbReference type="EMBL" id="KPI96633.1"/>
    </source>
</evidence>
<dbReference type="CDD" id="cd00073">
    <property type="entry name" value="H15"/>
    <property type="match status" value="1"/>
</dbReference>
<dbReference type="PROSITE" id="PS51504">
    <property type="entry name" value="H15"/>
    <property type="match status" value="1"/>
</dbReference>
<evidence type="ECO:0000256" key="8">
    <source>
        <dbReference type="SAM" id="MobiDB-lite"/>
    </source>
</evidence>
<reference evidence="10 11" key="1">
    <citation type="journal article" date="2015" name="Nat. Commun.">
        <title>Outbred genome sequencing and CRISPR/Cas9 gene editing in butterflies.</title>
        <authorList>
            <person name="Li X."/>
            <person name="Fan D."/>
            <person name="Zhang W."/>
            <person name="Liu G."/>
            <person name="Zhang L."/>
            <person name="Zhao L."/>
            <person name="Fang X."/>
            <person name="Chen L."/>
            <person name="Dong Y."/>
            <person name="Chen Y."/>
            <person name="Ding Y."/>
            <person name="Zhao R."/>
            <person name="Feng M."/>
            <person name="Zhu Y."/>
            <person name="Feng Y."/>
            <person name="Jiang X."/>
            <person name="Zhu D."/>
            <person name="Xiang H."/>
            <person name="Feng X."/>
            <person name="Li S."/>
            <person name="Wang J."/>
            <person name="Zhang G."/>
            <person name="Kronforst M.R."/>
            <person name="Wang W."/>
        </authorList>
    </citation>
    <scope>NUCLEOTIDE SEQUENCE [LARGE SCALE GENOMIC DNA]</scope>
    <source>
        <strain evidence="10">Ya'a_city_454_Px</strain>
        <tissue evidence="10">Whole body</tissue>
    </source>
</reference>
<sequence length="229" mass="25900">MSSGYEDEMESTPPKKTKKTIKRPSNEELKSNYENEEVPKKLSVKMMVHEALITLKSRKGTSLYAIKKYMHENYNVDVAKVNYIIKKLIKSEVEAGIIVQVNGIGASGSFKLAPAADKQKSKPKLKKVEKKITEKTEDKKEKTKTKKSDTKTKKTDKTATDVEKVKKKDGVKRKLDVTEGEKKEKSVRIKSTKQSKMKKIQTPSKKKTAMSKRKSIGSIIKPPKMKPKA</sequence>
<evidence type="ECO:0000256" key="6">
    <source>
        <dbReference type="ARBA" id="ARBA00023242"/>
    </source>
</evidence>
<dbReference type="EMBL" id="KQ459593">
    <property type="protein sequence ID" value="KPI96633.1"/>
    <property type="molecule type" value="Genomic_DNA"/>
</dbReference>
<keyword evidence="4 7" id="KW-0158">Chromosome</keyword>
<name>A0A194PUH7_PAPXU</name>
<dbReference type="InterPro" id="IPR005818">
    <property type="entry name" value="Histone_H1/H5_H15"/>
</dbReference>
<accession>A0A194PUH7</accession>
<keyword evidence="5 7" id="KW-0238">DNA-binding</keyword>
<dbReference type="Proteomes" id="UP000053268">
    <property type="component" value="Unassembled WGS sequence"/>
</dbReference>
<dbReference type="GO" id="GO:0006334">
    <property type="term" value="P:nucleosome assembly"/>
    <property type="evidence" value="ECO:0007669"/>
    <property type="project" value="InterPro"/>
</dbReference>
<feature type="compositionally biased region" description="Acidic residues" evidence="8">
    <location>
        <begin position="1"/>
        <end position="10"/>
    </location>
</feature>
<evidence type="ECO:0000256" key="3">
    <source>
        <dbReference type="ARBA" id="ARBA00004286"/>
    </source>
</evidence>
<dbReference type="InterPro" id="IPR036390">
    <property type="entry name" value="WH_DNA-bd_sf"/>
</dbReference>
<dbReference type="SMART" id="SM00526">
    <property type="entry name" value="H15"/>
    <property type="match status" value="1"/>
</dbReference>
<evidence type="ECO:0000256" key="4">
    <source>
        <dbReference type="ARBA" id="ARBA00022454"/>
    </source>
</evidence>
<dbReference type="InterPro" id="IPR005819">
    <property type="entry name" value="H1/H5"/>
</dbReference>
<feature type="compositionally biased region" description="Basic and acidic residues" evidence="8">
    <location>
        <begin position="130"/>
        <end position="187"/>
    </location>
</feature>
<dbReference type="GO" id="GO:0005634">
    <property type="term" value="C:nucleus"/>
    <property type="evidence" value="ECO:0007669"/>
    <property type="project" value="UniProtKB-SubCell"/>
</dbReference>
<feature type="region of interest" description="Disordered" evidence="8">
    <location>
        <begin position="113"/>
        <end position="229"/>
    </location>
</feature>
<keyword evidence="6 7" id="KW-0539">Nucleus</keyword>
<dbReference type="SUPFAM" id="SSF46785">
    <property type="entry name" value="Winged helix' DNA-binding domain"/>
    <property type="match status" value="1"/>
</dbReference>
<evidence type="ECO:0000256" key="2">
    <source>
        <dbReference type="ARBA" id="ARBA00004123"/>
    </source>
</evidence>
<feature type="compositionally biased region" description="Basic residues" evidence="8">
    <location>
        <begin position="188"/>
        <end position="215"/>
    </location>
</feature>
<dbReference type="GO" id="GO:0030527">
    <property type="term" value="F:structural constituent of chromatin"/>
    <property type="evidence" value="ECO:0007669"/>
    <property type="project" value="InterPro"/>
</dbReference>
<protein>
    <submittedName>
        <fullName evidence="10">Histone H1E</fullName>
    </submittedName>
</protein>
<dbReference type="AlphaFoldDB" id="A0A194PUH7"/>
<gene>
    <name evidence="10" type="ORF">RR46_12663</name>
</gene>
<dbReference type="STRING" id="66420.A0A194PUH7"/>
<evidence type="ECO:0000259" key="9">
    <source>
        <dbReference type="PROSITE" id="PS51504"/>
    </source>
</evidence>
<feature type="domain" description="H15" evidence="9">
    <location>
        <begin position="40"/>
        <end position="114"/>
    </location>
</feature>
<dbReference type="PRINTS" id="PR00624">
    <property type="entry name" value="HISTONEH5"/>
</dbReference>
<comment type="subcellular location">
    <subcellularLocation>
        <location evidence="3">Chromosome</location>
    </subcellularLocation>
    <subcellularLocation>
        <location evidence="2 7">Nucleus</location>
    </subcellularLocation>
</comment>
<keyword evidence="11" id="KW-1185">Reference proteome</keyword>
<organism evidence="10 11">
    <name type="scientific">Papilio xuthus</name>
    <name type="common">Asian swallowtail butterfly</name>
    <dbReference type="NCBI Taxonomy" id="66420"/>
    <lineage>
        <taxon>Eukaryota</taxon>
        <taxon>Metazoa</taxon>
        <taxon>Ecdysozoa</taxon>
        <taxon>Arthropoda</taxon>
        <taxon>Hexapoda</taxon>
        <taxon>Insecta</taxon>
        <taxon>Pterygota</taxon>
        <taxon>Neoptera</taxon>
        <taxon>Endopterygota</taxon>
        <taxon>Lepidoptera</taxon>
        <taxon>Glossata</taxon>
        <taxon>Ditrysia</taxon>
        <taxon>Papilionoidea</taxon>
        <taxon>Papilionidae</taxon>
        <taxon>Papilioninae</taxon>
        <taxon>Papilio</taxon>
    </lineage>
</organism>
<feature type="region of interest" description="Disordered" evidence="8">
    <location>
        <begin position="1"/>
        <end position="34"/>
    </location>
</feature>
<dbReference type="FunFam" id="1.10.10.10:FF:000140">
    <property type="entry name" value="Histone H1.0"/>
    <property type="match status" value="1"/>
</dbReference>
<feature type="compositionally biased region" description="Basic and acidic residues" evidence="8">
    <location>
        <begin position="24"/>
        <end position="34"/>
    </location>
</feature>
<dbReference type="GO" id="GO:0003677">
    <property type="term" value="F:DNA binding"/>
    <property type="evidence" value="ECO:0007669"/>
    <property type="project" value="UniProtKB-KW"/>
</dbReference>
<comment type="similarity">
    <text evidence="7">Belongs to the histone H1/H5 family.</text>
</comment>
<evidence type="ECO:0000256" key="7">
    <source>
        <dbReference type="RuleBase" id="RU003894"/>
    </source>
</evidence>